<dbReference type="PROSITE" id="PS50887">
    <property type="entry name" value="GGDEF"/>
    <property type="match status" value="1"/>
</dbReference>
<dbReference type="SUPFAM" id="SSF55073">
    <property type="entry name" value="Nucleotide cyclase"/>
    <property type="match status" value="1"/>
</dbReference>
<keyword evidence="8" id="KW-0548">Nucleotidyltransferase</keyword>
<organism evidence="8 9">
    <name type="scientific">Klebsiella variicola</name>
    <dbReference type="NCBI Taxonomy" id="244366"/>
    <lineage>
        <taxon>Bacteria</taxon>
        <taxon>Pseudomonadati</taxon>
        <taxon>Pseudomonadota</taxon>
        <taxon>Gammaproteobacteria</taxon>
        <taxon>Enterobacterales</taxon>
        <taxon>Enterobacteriaceae</taxon>
        <taxon>Klebsiella/Raoultella group</taxon>
        <taxon>Klebsiella</taxon>
        <taxon>Klebsiella pneumoniae complex</taxon>
    </lineage>
</organism>
<evidence type="ECO:0000256" key="1">
    <source>
        <dbReference type="ARBA" id="ARBA00001946"/>
    </source>
</evidence>
<dbReference type="EMBL" id="UKAS01000067">
    <property type="protein sequence ID" value="SXF99842.1"/>
    <property type="molecule type" value="Genomic_DNA"/>
</dbReference>
<evidence type="ECO:0000256" key="6">
    <source>
        <dbReference type="SAM" id="Phobius"/>
    </source>
</evidence>
<dbReference type="CDD" id="cd18774">
    <property type="entry name" value="PDC2_HK_sensor"/>
    <property type="match status" value="1"/>
</dbReference>
<comment type="caution">
    <text evidence="8">The sequence shown here is derived from an EMBL/GenBank/DDBJ whole genome shotgun (WGS) entry which is preliminary data.</text>
</comment>
<dbReference type="CDD" id="cd01949">
    <property type="entry name" value="GGDEF"/>
    <property type="match status" value="1"/>
</dbReference>
<dbReference type="SMART" id="SM00267">
    <property type="entry name" value="GGDEF"/>
    <property type="match status" value="1"/>
</dbReference>
<evidence type="ECO:0000256" key="2">
    <source>
        <dbReference type="ARBA" id="ARBA00004665"/>
    </source>
</evidence>
<comment type="catalytic activity">
    <reaction evidence="5">
        <text>2 GTP = 3',3'-c-di-GMP + 2 diphosphate</text>
        <dbReference type="Rhea" id="RHEA:24898"/>
        <dbReference type="ChEBI" id="CHEBI:33019"/>
        <dbReference type="ChEBI" id="CHEBI:37565"/>
        <dbReference type="ChEBI" id="CHEBI:58805"/>
        <dbReference type="EC" id="2.7.7.65"/>
    </reaction>
</comment>
<keyword evidence="8" id="KW-0808">Transferase</keyword>
<evidence type="ECO:0000256" key="3">
    <source>
        <dbReference type="ARBA" id="ARBA00012528"/>
    </source>
</evidence>
<reference evidence="8 9" key="1">
    <citation type="submission" date="2018-08" db="EMBL/GenBank/DDBJ databases">
        <authorList>
            <consortium name="Pathogen Informatics"/>
        </authorList>
    </citation>
    <scope>NUCLEOTIDE SEQUENCE [LARGE SCALE GENOMIC DNA]</scope>
    <source>
        <strain evidence="8 9">EuSCAPE_TR218</strain>
    </source>
</reference>
<dbReference type="Gene3D" id="3.30.70.270">
    <property type="match status" value="1"/>
</dbReference>
<keyword evidence="6" id="KW-0812">Transmembrane</keyword>
<feature type="domain" description="GGDEF" evidence="7">
    <location>
        <begin position="376"/>
        <end position="506"/>
    </location>
</feature>
<evidence type="ECO:0000259" key="7">
    <source>
        <dbReference type="PROSITE" id="PS50887"/>
    </source>
</evidence>
<evidence type="ECO:0000313" key="9">
    <source>
        <dbReference type="Proteomes" id="UP000258928"/>
    </source>
</evidence>
<sequence length="521" mass="57329">MLSLSVGGVLMTSILLLSALTLVQKENIENSLLEGNIAYARKLADTTDRYLSTAQQELAYSAGLIVDFQDRKQLQAEADRLRLQSGFFNSVLVVKANAVVAATSPESLSLVGMQLRSPASQQSIISRKPFISQPFTSATGNYIVFLSQPIFSQQGQYVGYIGGSIYLKKHSILSEILGQHFYGNQAEVSIVAADGRLIYSHAPSAVGRLLDVHQAHLTLLSKAKSGHFVDHHTGKAHLIGFASLQQADWKVFIAGTSDNVSRILKETMISSFWITLAIIILANCAVIYFSARISRPLERLASFTRTADSETALRQLAQLEPGYQEAERLREAVSQHLASMTMQVSLLTNEAMTDPLTGLLNRKGFTTRIKALNPLGNHSVIAIDIDHFKHINDQYGHDVGDAVLISLGQILRLLTRQNDIVCRFGGEEFIILLPDSNLNETRVVAERIRTVTAETSFAEGIHLTLSAGIATLSDCSADFRQLLRQADLAMYKAKNSGRNRVCTYDSDNYQQPECPSKNDTR</sequence>
<dbReference type="FunFam" id="3.30.70.270:FF:000001">
    <property type="entry name" value="Diguanylate cyclase domain protein"/>
    <property type="match status" value="1"/>
</dbReference>
<evidence type="ECO:0000256" key="5">
    <source>
        <dbReference type="ARBA" id="ARBA00034247"/>
    </source>
</evidence>
<dbReference type="InterPro" id="IPR029787">
    <property type="entry name" value="Nucleotide_cyclase"/>
</dbReference>
<dbReference type="InterPro" id="IPR050469">
    <property type="entry name" value="Diguanylate_Cyclase"/>
</dbReference>
<dbReference type="InterPro" id="IPR043128">
    <property type="entry name" value="Rev_trsase/Diguanyl_cyclase"/>
</dbReference>
<dbReference type="SUPFAM" id="SSF103190">
    <property type="entry name" value="Sensory domain-like"/>
    <property type="match status" value="1"/>
</dbReference>
<proteinExistence type="predicted"/>
<keyword evidence="4" id="KW-0547">Nucleotide-binding</keyword>
<dbReference type="Gene3D" id="3.30.450.20">
    <property type="entry name" value="PAS domain"/>
    <property type="match status" value="1"/>
</dbReference>
<dbReference type="AlphaFoldDB" id="A0ABD7PF05"/>
<evidence type="ECO:0000313" key="8">
    <source>
        <dbReference type="EMBL" id="SXF99842.1"/>
    </source>
</evidence>
<dbReference type="InterPro" id="IPR029151">
    <property type="entry name" value="Sensor-like_sf"/>
</dbReference>
<dbReference type="GO" id="GO:0005525">
    <property type="term" value="F:GTP binding"/>
    <property type="evidence" value="ECO:0007669"/>
    <property type="project" value="UniProtKB-KW"/>
</dbReference>
<keyword evidence="4" id="KW-0342">GTP-binding</keyword>
<protein>
    <recommendedName>
        <fullName evidence="3">diguanylate cyclase</fullName>
        <ecNumber evidence="3">2.7.7.65</ecNumber>
    </recommendedName>
</protein>
<comment type="pathway">
    <text evidence="2">Purine metabolism; 3',5'-cyclic di-GMP biosynthesis.</text>
</comment>
<keyword evidence="6" id="KW-0472">Membrane</keyword>
<dbReference type="Pfam" id="PF00990">
    <property type="entry name" value="GGDEF"/>
    <property type="match status" value="1"/>
</dbReference>
<dbReference type="EC" id="2.7.7.65" evidence="3"/>
<dbReference type="Proteomes" id="UP000258928">
    <property type="component" value="Unassembled WGS sequence"/>
</dbReference>
<dbReference type="GO" id="GO:0052621">
    <property type="term" value="F:diguanylate cyclase activity"/>
    <property type="evidence" value="ECO:0007669"/>
    <property type="project" value="UniProtKB-EC"/>
</dbReference>
<dbReference type="NCBIfam" id="TIGR00254">
    <property type="entry name" value="GGDEF"/>
    <property type="match status" value="1"/>
</dbReference>
<name>A0ABD7PF05_KLEVA</name>
<gene>
    <name evidence="8" type="primary">ydaM_3</name>
    <name evidence="8" type="ORF">SAMEA3729809_05696</name>
</gene>
<dbReference type="PANTHER" id="PTHR45138">
    <property type="entry name" value="REGULATORY COMPONENTS OF SENSORY TRANSDUCTION SYSTEM"/>
    <property type="match status" value="1"/>
</dbReference>
<dbReference type="CDD" id="cd18773">
    <property type="entry name" value="PDC1_HK_sensor"/>
    <property type="match status" value="1"/>
</dbReference>
<evidence type="ECO:0000256" key="4">
    <source>
        <dbReference type="ARBA" id="ARBA00023134"/>
    </source>
</evidence>
<keyword evidence="6" id="KW-1133">Transmembrane helix</keyword>
<feature type="transmembrane region" description="Helical" evidence="6">
    <location>
        <begin position="272"/>
        <end position="291"/>
    </location>
</feature>
<accession>A0ABD7PF05</accession>
<comment type="cofactor">
    <cofactor evidence="1">
        <name>Mg(2+)</name>
        <dbReference type="ChEBI" id="CHEBI:18420"/>
    </cofactor>
</comment>
<dbReference type="InterPro" id="IPR000160">
    <property type="entry name" value="GGDEF_dom"/>
</dbReference>
<dbReference type="PANTHER" id="PTHR45138:SF9">
    <property type="entry name" value="DIGUANYLATE CYCLASE DGCM-RELATED"/>
    <property type="match status" value="1"/>
</dbReference>